<gene>
    <name evidence="2" type="ORF">GCM10012285_11950</name>
</gene>
<name>A0ABQ2J4C0_9ACTN</name>
<protein>
    <submittedName>
        <fullName evidence="2">Uncharacterized protein</fullName>
    </submittedName>
</protein>
<accession>A0ABQ2J4C0</accession>
<evidence type="ECO:0000313" key="3">
    <source>
        <dbReference type="Proteomes" id="UP000600080"/>
    </source>
</evidence>
<sequence length="169" mass="18082">MQGIGVVATGVQGEDLDTRLPGVSDQGSGQRPTDAMPMGSSIYRDLLQIGVWPMGRSGVAEPVPQPHKSTVEVSGTQGRIPGLYCGNDVAEKFRHLIPRGRIDPAQRGTSTDQVCQDLVCGLRKPDLQLWIGSQPHGIKDGGLSGHTAGRGRSHDQQPSAVTAQVRREW</sequence>
<reference evidence="3" key="1">
    <citation type="journal article" date="2019" name="Int. J. Syst. Evol. Microbiol.">
        <title>The Global Catalogue of Microorganisms (GCM) 10K type strain sequencing project: providing services to taxonomists for standard genome sequencing and annotation.</title>
        <authorList>
            <consortium name="The Broad Institute Genomics Platform"/>
            <consortium name="The Broad Institute Genome Sequencing Center for Infectious Disease"/>
            <person name="Wu L."/>
            <person name="Ma J."/>
        </authorList>
    </citation>
    <scope>NUCLEOTIDE SEQUENCE [LARGE SCALE GENOMIC DNA]</scope>
    <source>
        <strain evidence="3">CGMCC 4.7323</strain>
    </source>
</reference>
<evidence type="ECO:0000256" key="1">
    <source>
        <dbReference type="SAM" id="MobiDB-lite"/>
    </source>
</evidence>
<feature type="region of interest" description="Disordered" evidence="1">
    <location>
        <begin position="1"/>
        <end position="37"/>
    </location>
</feature>
<proteinExistence type="predicted"/>
<dbReference type="EMBL" id="BMND01000003">
    <property type="protein sequence ID" value="GGN37306.1"/>
    <property type="molecule type" value="Genomic_DNA"/>
</dbReference>
<organism evidence="2 3">
    <name type="scientific">Streptomyces kronopolitis</name>
    <dbReference type="NCBI Taxonomy" id="1612435"/>
    <lineage>
        <taxon>Bacteria</taxon>
        <taxon>Bacillati</taxon>
        <taxon>Actinomycetota</taxon>
        <taxon>Actinomycetes</taxon>
        <taxon>Kitasatosporales</taxon>
        <taxon>Streptomycetaceae</taxon>
        <taxon>Streptomyces</taxon>
    </lineage>
</organism>
<keyword evidence="3" id="KW-1185">Reference proteome</keyword>
<evidence type="ECO:0000313" key="2">
    <source>
        <dbReference type="EMBL" id="GGN37306.1"/>
    </source>
</evidence>
<dbReference type="Proteomes" id="UP000600080">
    <property type="component" value="Unassembled WGS sequence"/>
</dbReference>
<comment type="caution">
    <text evidence="2">The sequence shown here is derived from an EMBL/GenBank/DDBJ whole genome shotgun (WGS) entry which is preliminary data.</text>
</comment>
<feature type="region of interest" description="Disordered" evidence="1">
    <location>
        <begin position="138"/>
        <end position="169"/>
    </location>
</feature>